<organism evidence="1">
    <name type="scientific">Eucampia antarctica</name>
    <dbReference type="NCBI Taxonomy" id="49252"/>
    <lineage>
        <taxon>Eukaryota</taxon>
        <taxon>Sar</taxon>
        <taxon>Stramenopiles</taxon>
        <taxon>Ochrophyta</taxon>
        <taxon>Bacillariophyta</taxon>
        <taxon>Mediophyceae</taxon>
        <taxon>Biddulphiophycidae</taxon>
        <taxon>Hemiaulales</taxon>
        <taxon>Hemiaulaceae</taxon>
        <taxon>Eucampia</taxon>
    </lineage>
</organism>
<accession>A0A7S2VZZ4</accession>
<dbReference type="Pfam" id="PF02622">
    <property type="entry name" value="DUF179"/>
    <property type="match status" value="1"/>
</dbReference>
<sequence>MIEGSSAFVTQNRRFISTTNKGLFQSADALSKSPNDEDNATSSIRFLGKGSNAIVRPGVILVAPKHEYDHFLMKSAVFIFAIGLNDYDESVVRGVIVDHPTAFTMGEMSSGAVYGSLAHNILFRGGDSGNDSAMLLHCRGGDIISSGNGEIGDSGIYEGGMQESMDTVDDDKEGVTVDDFKFFFNYMEFTEKELENMLLEEDSEGDAWISMEVSPEVILNSDYNRGSAWSYLRNQAKRRQL</sequence>
<proteinExistence type="predicted"/>
<protein>
    <submittedName>
        <fullName evidence="1">Uncharacterized protein</fullName>
    </submittedName>
</protein>
<dbReference type="AlphaFoldDB" id="A0A7S2VZZ4"/>
<evidence type="ECO:0000313" key="1">
    <source>
        <dbReference type="EMBL" id="CAD9658786.1"/>
    </source>
</evidence>
<dbReference type="EMBL" id="HBHI01005152">
    <property type="protein sequence ID" value="CAD9658786.1"/>
    <property type="molecule type" value="Transcribed_RNA"/>
</dbReference>
<reference evidence="1" key="1">
    <citation type="submission" date="2021-01" db="EMBL/GenBank/DDBJ databases">
        <authorList>
            <person name="Corre E."/>
            <person name="Pelletier E."/>
            <person name="Niang G."/>
            <person name="Scheremetjew M."/>
            <person name="Finn R."/>
            <person name="Kale V."/>
            <person name="Holt S."/>
            <person name="Cochrane G."/>
            <person name="Meng A."/>
            <person name="Brown T."/>
            <person name="Cohen L."/>
        </authorList>
    </citation>
    <scope>NUCLEOTIDE SEQUENCE</scope>
    <source>
        <strain evidence="1">CCMP1452</strain>
    </source>
</reference>
<dbReference type="Gene3D" id="3.40.1740.10">
    <property type="entry name" value="VC0467-like"/>
    <property type="match status" value="1"/>
</dbReference>
<dbReference type="SUPFAM" id="SSF143456">
    <property type="entry name" value="VC0467-like"/>
    <property type="match status" value="1"/>
</dbReference>
<gene>
    <name evidence="1" type="ORF">EANT1437_LOCUS2588</name>
</gene>
<name>A0A7S2VZZ4_9STRA</name>
<dbReference type="InterPro" id="IPR003774">
    <property type="entry name" value="AlgH-like"/>
</dbReference>